<proteinExistence type="inferred from homology"/>
<dbReference type="Gene3D" id="1.10.443.10">
    <property type="entry name" value="Intergrase catalytic core"/>
    <property type="match status" value="1"/>
</dbReference>
<evidence type="ECO:0000256" key="5">
    <source>
        <dbReference type="SAM" id="MobiDB-lite"/>
    </source>
</evidence>
<dbReference type="SUPFAM" id="SSF56349">
    <property type="entry name" value="DNA breaking-rejoining enzymes"/>
    <property type="match status" value="1"/>
</dbReference>
<evidence type="ECO:0000313" key="6">
    <source>
        <dbReference type="EMBL" id="CUV44895.1"/>
    </source>
</evidence>
<evidence type="ECO:0000256" key="4">
    <source>
        <dbReference type="ARBA" id="ARBA00023172"/>
    </source>
</evidence>
<feature type="compositionally biased region" description="Polar residues" evidence="5">
    <location>
        <begin position="334"/>
        <end position="344"/>
    </location>
</feature>
<keyword evidence="4" id="KW-0233">DNA recombination</keyword>
<dbReference type="PANTHER" id="PTHR30349">
    <property type="entry name" value="PHAGE INTEGRASE-RELATED"/>
    <property type="match status" value="1"/>
</dbReference>
<comment type="similarity">
    <text evidence="1">Belongs to the 'phage' integrase family.</text>
</comment>
<sequence>MSQTPSVYTLPILRNTQVADEPAPGRIPVDHQVKGERVKYWRELRASKTVKWETFPHFPLVLNADGSPWAPACMWLLDRARAKPHKVSSLNPVAQGLRAYKEFLDESGLQWDDFSAVDKYLRPTYHYRTHVQGLINSGALKDSTASSRMHAVVGFYRFLMEDERLGFHPQNAPWADRTIGLEYRDSKGFKQIKEVTTTDLSIKVPKRDYAWDGRIKDGGKLRPLSRHEQKTLVEALKQLGNRDYELMHYTALLTGARIQTVLTLRWGNFATPPSQINQWPFKLQCGPGTGIDTKGDVPDVYLSVQKDLYEWLHIYAVSDRARSRREKSNRKQDPTNYLFLSSQGGPHYESKADRNALWDSAEPPLKRSSPAGQNLRSFITDYVIHEIRKAIPDFHYQFHDLRATFGVNWVDAVTESQDTRQRYLWARDQLRKLMWHKKPTTTDLYIDYRQNIQLLEKAEADWNRNLLDLIHSA</sequence>
<organism evidence="6">
    <name type="scientific">Ralstonia solanacearum</name>
    <name type="common">Pseudomonas solanacearum</name>
    <dbReference type="NCBI Taxonomy" id="305"/>
    <lineage>
        <taxon>Bacteria</taxon>
        <taxon>Pseudomonadati</taxon>
        <taxon>Pseudomonadota</taxon>
        <taxon>Betaproteobacteria</taxon>
        <taxon>Burkholderiales</taxon>
        <taxon>Burkholderiaceae</taxon>
        <taxon>Ralstonia</taxon>
        <taxon>Ralstonia solanacearum species complex</taxon>
    </lineage>
</organism>
<evidence type="ECO:0000256" key="1">
    <source>
        <dbReference type="ARBA" id="ARBA00008857"/>
    </source>
</evidence>
<dbReference type="PANTHER" id="PTHR30349:SF41">
    <property type="entry name" value="INTEGRASE_RECOMBINASE PROTEIN MJ0367-RELATED"/>
    <property type="match status" value="1"/>
</dbReference>
<accession>A0A0S4WEL9</accession>
<dbReference type="InterPro" id="IPR013762">
    <property type="entry name" value="Integrase-like_cat_sf"/>
</dbReference>
<name>A0A0S4WEL9_RALSL</name>
<dbReference type="EMBL" id="LN899827">
    <property type="protein sequence ID" value="CUV44895.1"/>
    <property type="molecule type" value="Genomic_DNA"/>
</dbReference>
<dbReference type="AlphaFoldDB" id="A0A0S4WEL9"/>
<evidence type="ECO:0000256" key="3">
    <source>
        <dbReference type="ARBA" id="ARBA00023125"/>
    </source>
</evidence>
<reference evidence="6" key="1">
    <citation type="submission" date="2015-10" db="EMBL/GenBank/DDBJ databases">
        <authorList>
            <person name="Gilbert D.G."/>
        </authorList>
    </citation>
    <scope>NUCLEOTIDE SEQUENCE</scope>
    <source>
        <strain evidence="6">Phyl III-seqv23</strain>
    </source>
</reference>
<protein>
    <submittedName>
        <fullName evidence="6">Integrase family protein</fullName>
    </submittedName>
</protein>
<evidence type="ECO:0000256" key="2">
    <source>
        <dbReference type="ARBA" id="ARBA00022908"/>
    </source>
</evidence>
<keyword evidence="3" id="KW-0238">DNA-binding</keyword>
<dbReference type="InterPro" id="IPR011010">
    <property type="entry name" value="DNA_brk_join_enz"/>
</dbReference>
<dbReference type="GO" id="GO:0003677">
    <property type="term" value="F:DNA binding"/>
    <property type="evidence" value="ECO:0007669"/>
    <property type="project" value="UniProtKB-KW"/>
</dbReference>
<feature type="region of interest" description="Disordered" evidence="5">
    <location>
        <begin position="323"/>
        <end position="353"/>
    </location>
</feature>
<dbReference type="GO" id="GO:0015074">
    <property type="term" value="P:DNA integration"/>
    <property type="evidence" value="ECO:0007669"/>
    <property type="project" value="UniProtKB-KW"/>
</dbReference>
<dbReference type="InterPro" id="IPR050090">
    <property type="entry name" value="Tyrosine_recombinase_XerCD"/>
</dbReference>
<gene>
    <name evidence="6" type="ORF">TO10_v1_200034</name>
</gene>
<dbReference type="GO" id="GO:0006310">
    <property type="term" value="P:DNA recombination"/>
    <property type="evidence" value="ECO:0007669"/>
    <property type="project" value="UniProtKB-KW"/>
</dbReference>
<keyword evidence="2" id="KW-0229">DNA integration</keyword>